<protein>
    <recommendedName>
        <fullName evidence="3">Lipoprotein</fullName>
    </recommendedName>
</protein>
<name>A0ABW0FUI0_9CAUL</name>
<dbReference type="RefSeq" id="WP_374037608.1">
    <property type="nucleotide sequence ID" value="NZ_CP169082.1"/>
</dbReference>
<reference evidence="2" key="1">
    <citation type="journal article" date="2019" name="Int. J. Syst. Evol. Microbiol.">
        <title>The Global Catalogue of Microorganisms (GCM) 10K type strain sequencing project: providing services to taxonomists for standard genome sequencing and annotation.</title>
        <authorList>
            <consortium name="The Broad Institute Genomics Platform"/>
            <consortium name="The Broad Institute Genome Sequencing Center for Infectious Disease"/>
            <person name="Wu L."/>
            <person name="Ma J."/>
        </authorList>
    </citation>
    <scope>NUCLEOTIDE SEQUENCE [LARGE SCALE GENOMIC DNA]</scope>
    <source>
        <strain evidence="2">JCM 12125</strain>
    </source>
</reference>
<accession>A0ABW0FUI0</accession>
<comment type="caution">
    <text evidence="1">The sequence shown here is derived from an EMBL/GenBank/DDBJ whole genome shotgun (WGS) entry which is preliminary data.</text>
</comment>
<gene>
    <name evidence="1" type="ORF">ACFPIE_14640</name>
</gene>
<dbReference type="Proteomes" id="UP001596152">
    <property type="component" value="Unassembled WGS sequence"/>
</dbReference>
<evidence type="ECO:0000313" key="2">
    <source>
        <dbReference type="Proteomes" id="UP001596152"/>
    </source>
</evidence>
<evidence type="ECO:0008006" key="3">
    <source>
        <dbReference type="Google" id="ProtNLM"/>
    </source>
</evidence>
<dbReference type="EMBL" id="JBHSLF010000039">
    <property type="protein sequence ID" value="MFC5345154.1"/>
    <property type="molecule type" value="Genomic_DNA"/>
</dbReference>
<organism evidence="1 2">
    <name type="scientific">Brevundimonas staleyi</name>
    <dbReference type="NCBI Taxonomy" id="74326"/>
    <lineage>
        <taxon>Bacteria</taxon>
        <taxon>Pseudomonadati</taxon>
        <taxon>Pseudomonadota</taxon>
        <taxon>Alphaproteobacteria</taxon>
        <taxon>Caulobacterales</taxon>
        <taxon>Caulobacteraceae</taxon>
        <taxon>Brevundimonas</taxon>
    </lineage>
</organism>
<evidence type="ECO:0000313" key="1">
    <source>
        <dbReference type="EMBL" id="MFC5345154.1"/>
    </source>
</evidence>
<sequence>MRVPALAIVGCVVLAGCNNPMPEQDRPNPGTTGTPARIATAQNGNVQNGDQAAINATPQVSLTEQQRAELRELAKSYIDDAAAENTQGFTAVSGVQDEVVALQPTQVHNWTVQLQRGQSYRIIGGCDNECTDMDFELLDSSGKIIERDTLPDSFPIINVTPQSAGAYTVRFLMKTCTIAPCYAAGRLYHQTGSTTAPARASNAA</sequence>
<dbReference type="PROSITE" id="PS51257">
    <property type="entry name" value="PROKAR_LIPOPROTEIN"/>
    <property type="match status" value="1"/>
</dbReference>
<keyword evidence="2" id="KW-1185">Reference proteome</keyword>
<proteinExistence type="predicted"/>